<evidence type="ECO:0000313" key="2">
    <source>
        <dbReference type="EMBL" id="SDO89841.1"/>
    </source>
</evidence>
<dbReference type="Proteomes" id="UP000050411">
    <property type="component" value="Unassembled WGS sequence"/>
</dbReference>
<reference evidence="1 3" key="1">
    <citation type="submission" date="2015-09" db="EMBL/GenBank/DDBJ databases">
        <title>Genome announcement of multiple Pseudomonas syringae strains.</title>
        <authorList>
            <person name="Thakur S."/>
            <person name="Wang P.W."/>
            <person name="Gong Y."/>
            <person name="Weir B.S."/>
            <person name="Guttman D.S."/>
        </authorList>
    </citation>
    <scope>NUCLEOTIDE SEQUENCE [LARGE SCALE GENOMIC DNA]</scope>
    <source>
        <strain evidence="1 3">ICMP19117</strain>
    </source>
</reference>
<accession>A0A0P9RDT1</accession>
<dbReference type="EMBL" id="FNJH01000002">
    <property type="protein sequence ID" value="SDO89841.1"/>
    <property type="molecule type" value="Genomic_DNA"/>
</dbReference>
<keyword evidence="4" id="KW-1185">Reference proteome</keyword>
<dbReference type="EMBL" id="LJQB01000086">
    <property type="protein sequence ID" value="KPW82039.1"/>
    <property type="molecule type" value="Genomic_DNA"/>
</dbReference>
<sequence length="135" mass="15098">MMTRNTLHRPLGETENMLEQWGYWRMDGMGVPSYASPTLALMRDAMPMPGKSYVITDELAGLVDAAVAGLCARHQQMGDMVWFYYGAKWPAIRVGRHFAMSEGKARELIKAGAAWVDCYLEGVRAAASKRVVHME</sequence>
<name>A0A0P9RDT1_9PSED</name>
<proteinExistence type="predicted"/>
<evidence type="ECO:0008006" key="5">
    <source>
        <dbReference type="Google" id="ProtNLM"/>
    </source>
</evidence>
<dbReference type="PATRIC" id="fig|200452.3.peg.3602"/>
<protein>
    <recommendedName>
        <fullName evidence="5">Antitermination protein Q</fullName>
    </recommendedName>
</protein>
<comment type="caution">
    <text evidence="1">The sequence shown here is derived from an EMBL/GenBank/DDBJ whole genome shotgun (WGS) entry which is preliminary data.</text>
</comment>
<dbReference type="RefSeq" id="WP_054994511.1">
    <property type="nucleotide sequence ID" value="NZ_FNJH01000002.1"/>
</dbReference>
<reference evidence="2 4" key="2">
    <citation type="submission" date="2016-10" db="EMBL/GenBank/DDBJ databases">
        <authorList>
            <person name="Varghese N."/>
            <person name="Submissions S."/>
        </authorList>
    </citation>
    <scope>NUCLEOTIDE SEQUENCE [LARGE SCALE GENOMIC DNA]</scope>
    <source>
        <strain evidence="2 4">DSM 14939</strain>
    </source>
</reference>
<dbReference type="GeneID" id="65074731"/>
<dbReference type="Proteomes" id="UP000183042">
    <property type="component" value="Unassembled WGS sequence"/>
</dbReference>
<dbReference type="AlphaFoldDB" id="A0A0P9RDT1"/>
<evidence type="ECO:0000313" key="1">
    <source>
        <dbReference type="EMBL" id="KPW82039.1"/>
    </source>
</evidence>
<organism evidence="1 3">
    <name type="scientific">Pseudomonas congelans</name>
    <dbReference type="NCBI Taxonomy" id="200452"/>
    <lineage>
        <taxon>Bacteria</taxon>
        <taxon>Pseudomonadati</taxon>
        <taxon>Pseudomonadota</taxon>
        <taxon>Gammaproteobacteria</taxon>
        <taxon>Pseudomonadales</taxon>
        <taxon>Pseudomonadaceae</taxon>
        <taxon>Pseudomonas</taxon>
    </lineage>
</organism>
<evidence type="ECO:0000313" key="4">
    <source>
        <dbReference type="Proteomes" id="UP000183042"/>
    </source>
</evidence>
<gene>
    <name evidence="1" type="ORF">ALO92_03000</name>
    <name evidence="2" type="ORF">SAMN05216596_102180</name>
</gene>
<evidence type="ECO:0000313" key="3">
    <source>
        <dbReference type="Proteomes" id="UP000050411"/>
    </source>
</evidence>